<evidence type="ECO:0000313" key="2">
    <source>
        <dbReference type="Proteomes" id="UP001151532"/>
    </source>
</evidence>
<name>A0A9Q0PFQ9_SALPP</name>
<organism evidence="1 2">
    <name type="scientific">Salix purpurea</name>
    <name type="common">Purple osier willow</name>
    <dbReference type="NCBI Taxonomy" id="77065"/>
    <lineage>
        <taxon>Eukaryota</taxon>
        <taxon>Viridiplantae</taxon>
        <taxon>Streptophyta</taxon>
        <taxon>Embryophyta</taxon>
        <taxon>Tracheophyta</taxon>
        <taxon>Spermatophyta</taxon>
        <taxon>Magnoliopsida</taxon>
        <taxon>eudicotyledons</taxon>
        <taxon>Gunneridae</taxon>
        <taxon>Pentapetalae</taxon>
        <taxon>rosids</taxon>
        <taxon>fabids</taxon>
        <taxon>Malpighiales</taxon>
        <taxon>Salicaceae</taxon>
        <taxon>Saliceae</taxon>
        <taxon>Salix</taxon>
    </lineage>
</organism>
<evidence type="ECO:0000313" key="1">
    <source>
        <dbReference type="EMBL" id="KAJ6687187.1"/>
    </source>
</evidence>
<dbReference type="EMBL" id="JAPFFK010000019">
    <property type="protein sequence ID" value="KAJ6687187.1"/>
    <property type="molecule type" value="Genomic_DNA"/>
</dbReference>
<protein>
    <submittedName>
        <fullName evidence="1">Uncharacterized protein</fullName>
    </submittedName>
</protein>
<reference evidence="1" key="1">
    <citation type="submission" date="2022-11" db="EMBL/GenBank/DDBJ databases">
        <authorList>
            <person name="Hyden B.L."/>
            <person name="Feng K."/>
            <person name="Yates T."/>
            <person name="Jawdy S."/>
            <person name="Smart L.B."/>
            <person name="Muchero W."/>
        </authorList>
    </citation>
    <scope>NUCLEOTIDE SEQUENCE</scope>
    <source>
        <tissue evidence="1">Shoot tip</tissue>
    </source>
</reference>
<keyword evidence="2" id="KW-1185">Reference proteome</keyword>
<proteinExistence type="predicted"/>
<accession>A0A9Q0PFQ9</accession>
<sequence>MVISLNKSFRKEGKIKYMHNNNKAATRIQKEIGRQNFLASKSVSPNTELGWNVWDWHLTSSSALMILKYKSLPQPRPYFMDITEQIKLFPPPFICLFVLFSCKLLPTFNCPFPTKLIFCCKILLKGSGLPCLAMMNYLFLKGLCASTYTCATAARKAALATSFWNPWPALADSDLEVLGMPSCSKIRAA</sequence>
<comment type="caution">
    <text evidence="1">The sequence shown here is derived from an EMBL/GenBank/DDBJ whole genome shotgun (WGS) entry which is preliminary data.</text>
</comment>
<reference evidence="1" key="2">
    <citation type="journal article" date="2023" name="Int. J. Mol. Sci.">
        <title>De Novo Assembly and Annotation of 11 Diverse Shrub Willow (Salix) Genomes Reveals Novel Gene Organization in Sex-Linked Regions.</title>
        <authorList>
            <person name="Hyden B."/>
            <person name="Feng K."/>
            <person name="Yates T.B."/>
            <person name="Jawdy S."/>
            <person name="Cereghino C."/>
            <person name="Smart L.B."/>
            <person name="Muchero W."/>
        </authorList>
    </citation>
    <scope>NUCLEOTIDE SEQUENCE</scope>
    <source>
        <tissue evidence="1">Shoot tip</tissue>
    </source>
</reference>
<dbReference type="Proteomes" id="UP001151532">
    <property type="component" value="Chromosome 2"/>
</dbReference>
<dbReference type="AlphaFoldDB" id="A0A9Q0PFQ9"/>
<gene>
    <name evidence="1" type="ORF">OIU79_016838</name>
</gene>